<dbReference type="OrthoDB" id="5445352at2"/>
<reference evidence="3 5" key="2">
    <citation type="submission" date="2019-03" db="EMBL/GenBank/DDBJ databases">
        <title>Genomic Encyclopedia of Type Strains, Phase IV (KMG-IV): sequencing the most valuable type-strain genomes for metagenomic binning, comparative biology and taxonomic classification.</title>
        <authorList>
            <person name="Goeker M."/>
        </authorList>
    </citation>
    <scope>NUCLEOTIDE SEQUENCE [LARGE SCALE GENOMIC DNA]</scope>
    <source>
        <strain evidence="3 5">DSM 101483</strain>
    </source>
</reference>
<evidence type="ECO:0000313" key="3">
    <source>
        <dbReference type="EMBL" id="TDT92122.1"/>
    </source>
</evidence>
<keyword evidence="4" id="KW-1185">Reference proteome</keyword>
<dbReference type="AlphaFoldDB" id="A0A126QMW2"/>
<proteinExistence type="predicted"/>
<reference evidence="2 4" key="1">
    <citation type="journal article" date="2016" name="Front. Microbiol.">
        <title>Genome Sequence of the Piezophilic, Mesophilic Sulfate-Reducing Bacterium Desulfovibrio indicus J2T.</title>
        <authorList>
            <person name="Cao J."/>
            <person name="Maignien L."/>
            <person name="Shao Z."/>
            <person name="Alain K."/>
            <person name="Jebbar M."/>
        </authorList>
    </citation>
    <scope>NUCLEOTIDE SEQUENCE [LARGE SCALE GENOMIC DNA]</scope>
    <source>
        <strain evidence="2 4">J2</strain>
    </source>
</reference>
<dbReference type="EMBL" id="CP014206">
    <property type="protein sequence ID" value="AMK11106.1"/>
    <property type="molecule type" value="Genomic_DNA"/>
</dbReference>
<evidence type="ECO:0000313" key="5">
    <source>
        <dbReference type="Proteomes" id="UP000295506"/>
    </source>
</evidence>
<dbReference type="EMBL" id="SOBK01000001">
    <property type="protein sequence ID" value="TDT92122.1"/>
    <property type="molecule type" value="Genomic_DNA"/>
</dbReference>
<dbReference type="Proteomes" id="UP000055611">
    <property type="component" value="Chromosome"/>
</dbReference>
<accession>A0A126QMW2</accession>
<dbReference type="KEGG" id="dej:AWY79_08260"/>
<evidence type="ECO:0000313" key="2">
    <source>
        <dbReference type="EMBL" id="AMK11106.1"/>
    </source>
</evidence>
<gene>
    <name evidence="2" type="ORF">AWY79_08260</name>
    <name evidence="3" type="ORF">EDC59_101526</name>
</gene>
<name>A0A126QMW2_9BACT</name>
<feature type="region of interest" description="Disordered" evidence="1">
    <location>
        <begin position="279"/>
        <end position="306"/>
    </location>
</feature>
<evidence type="ECO:0000256" key="1">
    <source>
        <dbReference type="SAM" id="MobiDB-lite"/>
    </source>
</evidence>
<dbReference type="Proteomes" id="UP000295506">
    <property type="component" value="Unassembled WGS sequence"/>
</dbReference>
<evidence type="ECO:0000313" key="4">
    <source>
        <dbReference type="Proteomes" id="UP000055611"/>
    </source>
</evidence>
<dbReference type="RefSeq" id="WP_066802386.1">
    <property type="nucleotide sequence ID" value="NZ_CP014206.1"/>
</dbReference>
<protein>
    <submittedName>
        <fullName evidence="3">Uncharacterized protein</fullName>
    </submittedName>
</protein>
<sequence>MTGTGKTGRPYLRRNTVAGRNLRTALKLLGKTWRKDVHNPNHVRNWVAWTDCGLPSSPTTIDCDMREGVPEQRIAAYALCLGLTPETLCSPEADTVGLLGAPAASSSLPFMVPGYADRYADRVQEYNRPSYIRELFALMGGVYHMDCLLAGVELIHRCTLWVHGVQANCLLMRGQFVMFGDENSLEARIFRWHNNLHTHYLCENGLELGYTMTVDPLRLNIVHRRNPFWLGGTGMTDRGLADNQPVTFVFRMQKLPMPESVSQEQLWLRHCDKMRKRPFLAPGEPGYERSRTGILAPEDPAGNRSA</sequence>
<organism evidence="3 5">
    <name type="scientific">Pseudodesulfovibrio indicus</name>
    <dbReference type="NCBI Taxonomy" id="1716143"/>
    <lineage>
        <taxon>Bacteria</taxon>
        <taxon>Pseudomonadati</taxon>
        <taxon>Thermodesulfobacteriota</taxon>
        <taxon>Desulfovibrionia</taxon>
        <taxon>Desulfovibrionales</taxon>
        <taxon>Desulfovibrionaceae</taxon>
    </lineage>
</organism>